<accession>A0A2R4CGU2</accession>
<dbReference type="Pfam" id="PF03934">
    <property type="entry name" value="T2SSK"/>
    <property type="match status" value="1"/>
</dbReference>
<reference evidence="15 16" key="1">
    <citation type="submission" date="2018-03" db="EMBL/GenBank/DDBJ databases">
        <title>Massilia armeniaca sp. nov., isolated from desert soil.</title>
        <authorList>
            <person name="Huang H."/>
            <person name="Ren M."/>
        </authorList>
    </citation>
    <scope>NUCLEOTIDE SEQUENCE [LARGE SCALE GENOMIC DNA]</scope>
    <source>
        <strain evidence="15 16">ZMN-3</strain>
    </source>
</reference>
<evidence type="ECO:0000256" key="2">
    <source>
        <dbReference type="ARBA" id="ARBA00007246"/>
    </source>
</evidence>
<dbReference type="OrthoDB" id="5293133at2"/>
<keyword evidence="16" id="KW-1185">Reference proteome</keyword>
<feature type="compositionally biased region" description="Low complexity" evidence="11">
    <location>
        <begin position="202"/>
        <end position="218"/>
    </location>
</feature>
<keyword evidence="7" id="KW-0653">Protein transport</keyword>
<feature type="domain" description="T2SS protein K first SAM-like" evidence="14">
    <location>
        <begin position="119"/>
        <end position="165"/>
    </location>
</feature>
<dbReference type="InterPro" id="IPR049179">
    <property type="entry name" value="T2SSK_SAM-like_2nd"/>
</dbReference>
<evidence type="ECO:0000256" key="8">
    <source>
        <dbReference type="ARBA" id="ARBA00022989"/>
    </source>
</evidence>
<keyword evidence="9 10" id="KW-0472">Membrane</keyword>
<dbReference type="NCBIfam" id="NF037980">
    <property type="entry name" value="T2SS_GspK"/>
    <property type="match status" value="1"/>
</dbReference>
<evidence type="ECO:0000313" key="16">
    <source>
        <dbReference type="Proteomes" id="UP000240505"/>
    </source>
</evidence>
<comment type="similarity">
    <text evidence="2 10">Belongs to the GSP K family.</text>
</comment>
<dbReference type="Proteomes" id="UP000240505">
    <property type="component" value="Chromosome"/>
</dbReference>
<dbReference type="Gene3D" id="3.30.1300.30">
    <property type="entry name" value="GSPII I/J protein-like"/>
    <property type="match status" value="2"/>
</dbReference>
<dbReference type="InterPro" id="IPR005628">
    <property type="entry name" value="GspK"/>
</dbReference>
<dbReference type="SUPFAM" id="SSF158544">
    <property type="entry name" value="GspK insert domain-like"/>
    <property type="match status" value="1"/>
</dbReference>
<evidence type="ECO:0000256" key="3">
    <source>
        <dbReference type="ARBA" id="ARBA00022448"/>
    </source>
</evidence>
<dbReference type="KEGG" id="masz:C9I28_27135"/>
<dbReference type="GO" id="GO:0009306">
    <property type="term" value="P:protein secretion"/>
    <property type="evidence" value="ECO:0007669"/>
    <property type="project" value="InterPro"/>
</dbReference>
<evidence type="ECO:0000259" key="14">
    <source>
        <dbReference type="Pfam" id="PF21687"/>
    </source>
</evidence>
<evidence type="ECO:0000256" key="1">
    <source>
        <dbReference type="ARBA" id="ARBA00004533"/>
    </source>
</evidence>
<gene>
    <name evidence="15" type="ORF">C9I28_27135</name>
</gene>
<feature type="compositionally biased region" description="Gly residues" evidence="11">
    <location>
        <begin position="186"/>
        <end position="201"/>
    </location>
</feature>
<evidence type="ECO:0000256" key="9">
    <source>
        <dbReference type="ARBA" id="ARBA00023136"/>
    </source>
</evidence>
<dbReference type="Pfam" id="PF21687">
    <property type="entry name" value="T2SSK_1st"/>
    <property type="match status" value="1"/>
</dbReference>
<keyword evidence="3 10" id="KW-0813">Transport</keyword>
<evidence type="ECO:0000256" key="7">
    <source>
        <dbReference type="ARBA" id="ARBA00022927"/>
    </source>
</evidence>
<feature type="transmembrane region" description="Helical" evidence="12">
    <location>
        <begin position="12"/>
        <end position="33"/>
    </location>
</feature>
<evidence type="ECO:0000256" key="4">
    <source>
        <dbReference type="ARBA" id="ARBA00022475"/>
    </source>
</evidence>
<protein>
    <recommendedName>
        <fullName evidence="10">Type II secretion system protein K</fullName>
    </recommendedName>
</protein>
<evidence type="ECO:0000256" key="11">
    <source>
        <dbReference type="SAM" id="MobiDB-lite"/>
    </source>
</evidence>
<dbReference type="PIRSF" id="PIRSF002786">
    <property type="entry name" value="XcpX"/>
    <property type="match status" value="1"/>
</dbReference>
<name>A0A2R4CGU2_9BURK</name>
<feature type="region of interest" description="Disordered" evidence="11">
    <location>
        <begin position="170"/>
        <end position="218"/>
    </location>
</feature>
<dbReference type="AlphaFoldDB" id="A0A2R4CGU2"/>
<dbReference type="PANTHER" id="PTHR38831">
    <property type="entry name" value="TYPE II SECRETION SYSTEM PROTEIN K"/>
    <property type="match status" value="1"/>
</dbReference>
<dbReference type="SUPFAM" id="SSF54523">
    <property type="entry name" value="Pili subunits"/>
    <property type="match status" value="1"/>
</dbReference>
<dbReference type="GO" id="GO:0005886">
    <property type="term" value="C:plasma membrane"/>
    <property type="evidence" value="ECO:0007669"/>
    <property type="project" value="UniProtKB-SubCell"/>
</dbReference>
<proteinExistence type="inferred from homology"/>
<evidence type="ECO:0000313" key="15">
    <source>
        <dbReference type="EMBL" id="AVR98881.1"/>
    </source>
</evidence>
<dbReference type="Gene3D" id="1.10.40.60">
    <property type="entry name" value="EpsJ-like"/>
    <property type="match status" value="3"/>
</dbReference>
<comment type="subcellular location">
    <subcellularLocation>
        <location evidence="1 10">Cell inner membrane</location>
    </subcellularLocation>
</comment>
<evidence type="ECO:0000256" key="5">
    <source>
        <dbReference type="ARBA" id="ARBA00022519"/>
    </source>
</evidence>
<evidence type="ECO:0000256" key="6">
    <source>
        <dbReference type="ARBA" id="ARBA00022692"/>
    </source>
</evidence>
<organism evidence="15 16">
    <name type="scientific">Pseudoduganella armeniaca</name>
    <dbReference type="NCBI Taxonomy" id="2072590"/>
    <lineage>
        <taxon>Bacteria</taxon>
        <taxon>Pseudomonadati</taxon>
        <taxon>Pseudomonadota</taxon>
        <taxon>Betaproteobacteria</taxon>
        <taxon>Burkholderiales</taxon>
        <taxon>Oxalobacteraceae</taxon>
        <taxon>Telluria group</taxon>
        <taxon>Pseudoduganella</taxon>
    </lineage>
</organism>
<dbReference type="PANTHER" id="PTHR38831:SF1">
    <property type="entry name" value="TYPE II SECRETION SYSTEM PROTEIN K-RELATED"/>
    <property type="match status" value="1"/>
</dbReference>
<sequence length="352" mass="38302">MSARRFSRQRGVAVVTALLLTTLAVTIVASLFWQQQVQVRSMENQRLHLQTRWVLRGALDWARLILQQEGRDSRDVTREDGVWATPLAETRLDQYLERERQNNESYDATLSGQIFDAQARYNLANLATANGMVDPAQLAVFQRLLRNLQLNDSLAPAVADAVKRAYVATPPAVPRPNPAVPDQGGTDTGGGTAPGTDGAKGGATVRGTTSAASSGSSAPIAPLRAEDLLAVSGFTQQAVERLREYVIVLPVGTQVNPNTAKAEVLAALFENMSVSEAQSLVVQRKRTPWSEGTSLKSAGGASPTVPVAYRSDNFLVQSQVRLERAALETWSLIRRDPYDQGSRTTPVWIREL</sequence>
<keyword evidence="5 10" id="KW-0997">Cell inner membrane</keyword>
<evidence type="ECO:0000259" key="13">
    <source>
        <dbReference type="Pfam" id="PF03934"/>
    </source>
</evidence>
<dbReference type="InterPro" id="IPR038072">
    <property type="entry name" value="GspK_central_sf"/>
</dbReference>
<keyword evidence="4 10" id="KW-1003">Cell membrane</keyword>
<keyword evidence="6 12" id="KW-0812">Transmembrane</keyword>
<dbReference type="EMBL" id="CP028324">
    <property type="protein sequence ID" value="AVR98881.1"/>
    <property type="molecule type" value="Genomic_DNA"/>
</dbReference>
<keyword evidence="8 12" id="KW-1133">Transmembrane helix</keyword>
<feature type="domain" description="T2SS protein K second SAM-like" evidence="13">
    <location>
        <begin position="255"/>
        <end position="291"/>
    </location>
</feature>
<evidence type="ECO:0000256" key="12">
    <source>
        <dbReference type="SAM" id="Phobius"/>
    </source>
</evidence>
<evidence type="ECO:0000256" key="10">
    <source>
        <dbReference type="PIRNR" id="PIRNR002786"/>
    </source>
</evidence>
<dbReference type="RefSeq" id="WP_107144206.1">
    <property type="nucleotide sequence ID" value="NZ_CP028324.1"/>
</dbReference>
<dbReference type="InterPro" id="IPR049031">
    <property type="entry name" value="T2SSK_SAM-like_1st"/>
</dbReference>
<dbReference type="InterPro" id="IPR045584">
    <property type="entry name" value="Pilin-like"/>
</dbReference>